<keyword evidence="1" id="KW-0732">Signal</keyword>
<proteinExistence type="predicted"/>
<name>A0A2T3J9E4_9GAMM</name>
<evidence type="ECO:0000313" key="2">
    <source>
        <dbReference type="EMBL" id="PSU45438.1"/>
    </source>
</evidence>
<dbReference type="AlphaFoldDB" id="A0A2T3J9E4"/>
<evidence type="ECO:0000256" key="1">
    <source>
        <dbReference type="SAM" id="SignalP"/>
    </source>
</evidence>
<accession>A0A2T3J9E4</accession>
<evidence type="ECO:0008006" key="4">
    <source>
        <dbReference type="Google" id="ProtNLM"/>
    </source>
</evidence>
<feature type="signal peptide" evidence="1">
    <location>
        <begin position="1"/>
        <end position="21"/>
    </location>
</feature>
<feature type="chain" id="PRO_5015544040" description="DUF5666 domain-containing protein" evidence="1">
    <location>
        <begin position="22"/>
        <end position="160"/>
    </location>
</feature>
<sequence>MKKLILLNMFLAAFISVFSYASTVSPSGPFGILTVDNMTQGQLLWLKGRVGEASYTFTRQDERTCIVKVPVAVGSISEPDLGINETKGLTIVVVSQQLNDALMQGERINSEDWRFTTLEDDDNVDGLIASGISLREGFILNSKRRWVSWFMGNKQSPVCL</sequence>
<dbReference type="RefSeq" id="WP_107244704.1">
    <property type="nucleotide sequence ID" value="NZ_PYMJ01000030.1"/>
</dbReference>
<dbReference type="EMBL" id="PYMJ01000030">
    <property type="protein sequence ID" value="PSU45438.1"/>
    <property type="molecule type" value="Genomic_DNA"/>
</dbReference>
<protein>
    <recommendedName>
        <fullName evidence="4">DUF5666 domain-containing protein</fullName>
    </recommendedName>
</protein>
<reference evidence="2 3" key="1">
    <citation type="submission" date="2018-01" db="EMBL/GenBank/DDBJ databases">
        <title>Whole genome sequencing of Histamine producing bacteria.</title>
        <authorList>
            <person name="Butler K."/>
        </authorList>
    </citation>
    <scope>NUCLEOTIDE SEQUENCE [LARGE SCALE GENOMIC DNA]</scope>
    <source>
        <strain evidence="2 3">JCM 12947</strain>
    </source>
</reference>
<dbReference type="Proteomes" id="UP000240987">
    <property type="component" value="Unassembled WGS sequence"/>
</dbReference>
<organism evidence="2 3">
    <name type="scientific">Photobacterium frigidiphilum</name>
    <dbReference type="NCBI Taxonomy" id="264736"/>
    <lineage>
        <taxon>Bacteria</taxon>
        <taxon>Pseudomonadati</taxon>
        <taxon>Pseudomonadota</taxon>
        <taxon>Gammaproteobacteria</taxon>
        <taxon>Vibrionales</taxon>
        <taxon>Vibrionaceae</taxon>
        <taxon>Photobacterium</taxon>
    </lineage>
</organism>
<dbReference type="OrthoDB" id="5592434at2"/>
<gene>
    <name evidence="2" type="ORF">C9J12_22270</name>
</gene>
<keyword evidence="3" id="KW-1185">Reference proteome</keyword>
<evidence type="ECO:0000313" key="3">
    <source>
        <dbReference type="Proteomes" id="UP000240987"/>
    </source>
</evidence>
<comment type="caution">
    <text evidence="2">The sequence shown here is derived from an EMBL/GenBank/DDBJ whole genome shotgun (WGS) entry which is preliminary data.</text>
</comment>